<dbReference type="SUPFAM" id="SSF47616">
    <property type="entry name" value="GST C-terminal domain-like"/>
    <property type="match status" value="1"/>
</dbReference>
<comment type="caution">
    <text evidence="3">The sequence shown here is derived from an EMBL/GenBank/DDBJ whole genome shotgun (WGS) entry which is preliminary data.</text>
</comment>
<dbReference type="InterPro" id="IPR004046">
    <property type="entry name" value="GST_C"/>
</dbReference>
<dbReference type="GO" id="GO:0005737">
    <property type="term" value="C:cytoplasm"/>
    <property type="evidence" value="ECO:0007669"/>
    <property type="project" value="TreeGrafter"/>
</dbReference>
<dbReference type="SFLD" id="SFLDG00358">
    <property type="entry name" value="Main_(cytGST)"/>
    <property type="match status" value="1"/>
</dbReference>
<dbReference type="InterPro" id="IPR004045">
    <property type="entry name" value="Glutathione_S-Trfase_N"/>
</dbReference>
<dbReference type="InterPro" id="IPR040079">
    <property type="entry name" value="Glutathione_S-Trfase"/>
</dbReference>
<dbReference type="OrthoDB" id="5297608at2"/>
<evidence type="ECO:0000259" key="1">
    <source>
        <dbReference type="PROSITE" id="PS50404"/>
    </source>
</evidence>
<evidence type="ECO:0000313" key="3">
    <source>
        <dbReference type="EMBL" id="GAV21353.1"/>
    </source>
</evidence>
<dbReference type="SFLD" id="SFLDS00019">
    <property type="entry name" value="Glutathione_Transferase_(cytos"/>
    <property type="match status" value="1"/>
</dbReference>
<feature type="domain" description="GST N-terminal" evidence="1">
    <location>
        <begin position="1"/>
        <end position="78"/>
    </location>
</feature>
<dbReference type="Gene3D" id="3.40.30.10">
    <property type="entry name" value="Glutaredoxin"/>
    <property type="match status" value="1"/>
</dbReference>
<dbReference type="InterPro" id="IPR010987">
    <property type="entry name" value="Glutathione-S-Trfase_C-like"/>
</dbReference>
<sequence length="197" mass="22903">MIKLYSDAHCPDSHRTRIVLAEKELPVDTQELESDNLPADFLKINPYGKLPTVIDRDIVFFESSVVNEYLDERYPHPPLKPGSPAERAQMRLAVMQLERELYPLYEDSQNGRKKKEAVKKLNVYLEHLNGYLARQEYFIGEQYTLADVTLAPILWRMPSVGVDTSKLGNLEAYMDRLFERSAFERALSEHEQMLRDL</sequence>
<dbReference type="Proteomes" id="UP000231632">
    <property type="component" value="Unassembled WGS sequence"/>
</dbReference>
<dbReference type="PROSITE" id="PS50405">
    <property type="entry name" value="GST_CTER"/>
    <property type="match status" value="1"/>
</dbReference>
<dbReference type="AlphaFoldDB" id="A0A1L8CR19"/>
<dbReference type="Gene3D" id="1.20.1050.10">
    <property type="match status" value="1"/>
</dbReference>
<keyword evidence="4" id="KW-1185">Reference proteome</keyword>
<gene>
    <name evidence="3" type="ORF">MMIC_P2337</name>
</gene>
<dbReference type="InterPro" id="IPR036249">
    <property type="entry name" value="Thioredoxin-like_sf"/>
</dbReference>
<dbReference type="InterPro" id="IPR050983">
    <property type="entry name" value="GST_Omega/HSP26"/>
</dbReference>
<dbReference type="Pfam" id="PF13409">
    <property type="entry name" value="GST_N_2"/>
    <property type="match status" value="1"/>
</dbReference>
<feature type="domain" description="GST C-terminal" evidence="2">
    <location>
        <begin position="83"/>
        <end position="197"/>
    </location>
</feature>
<dbReference type="Pfam" id="PF00043">
    <property type="entry name" value="GST_C"/>
    <property type="match status" value="1"/>
</dbReference>
<dbReference type="EMBL" id="BDFD01000028">
    <property type="protein sequence ID" value="GAV21353.1"/>
    <property type="molecule type" value="Genomic_DNA"/>
</dbReference>
<evidence type="ECO:0000259" key="2">
    <source>
        <dbReference type="PROSITE" id="PS50405"/>
    </source>
</evidence>
<dbReference type="STRING" id="1921010.MMIC_P2337"/>
<dbReference type="PROSITE" id="PS50404">
    <property type="entry name" value="GST_NTER"/>
    <property type="match status" value="1"/>
</dbReference>
<dbReference type="RefSeq" id="WP_072660650.1">
    <property type="nucleotide sequence ID" value="NZ_BDFD01000028.1"/>
</dbReference>
<evidence type="ECO:0000313" key="4">
    <source>
        <dbReference type="Proteomes" id="UP000231632"/>
    </source>
</evidence>
<name>A0A1L8CR19_9PROT</name>
<protein>
    <submittedName>
        <fullName evidence="3">RNA polymerase-associated protein</fullName>
    </submittedName>
</protein>
<reference evidence="3 4" key="1">
    <citation type="journal article" date="2017" name="Arch. Microbiol.">
        <title>Mariprofundus micogutta sp. nov., a novel iron-oxidizing zetaproteobacterium isolated from a deep-sea hydrothermal field at the Bayonnaise knoll of the Izu-Ogasawara arc, and a description of Mariprofundales ord. nov. and Zetaproteobacteria classis nov.</title>
        <authorList>
            <person name="Makita H."/>
            <person name="Tanaka E."/>
            <person name="Mitsunobu S."/>
            <person name="Miyazaki M."/>
            <person name="Nunoura T."/>
            <person name="Uematsu K."/>
            <person name="Takaki Y."/>
            <person name="Nishi S."/>
            <person name="Shimamura S."/>
            <person name="Takai K."/>
        </authorList>
    </citation>
    <scope>NUCLEOTIDE SEQUENCE [LARGE SCALE GENOMIC DNA]</scope>
    <source>
        <strain evidence="3 4">ET2</strain>
    </source>
</reference>
<proteinExistence type="predicted"/>
<organism evidence="3 4">
    <name type="scientific">Mariprofundus micogutta</name>
    <dbReference type="NCBI Taxonomy" id="1921010"/>
    <lineage>
        <taxon>Bacteria</taxon>
        <taxon>Pseudomonadati</taxon>
        <taxon>Pseudomonadota</taxon>
        <taxon>Candidatius Mariprofundia</taxon>
        <taxon>Mariprofundales</taxon>
        <taxon>Mariprofundaceae</taxon>
        <taxon>Mariprofundus</taxon>
    </lineage>
</organism>
<dbReference type="PANTHER" id="PTHR43968">
    <property type="match status" value="1"/>
</dbReference>
<dbReference type="PANTHER" id="PTHR43968:SF6">
    <property type="entry name" value="GLUTATHIONE S-TRANSFERASE OMEGA"/>
    <property type="match status" value="1"/>
</dbReference>
<dbReference type="SUPFAM" id="SSF52833">
    <property type="entry name" value="Thioredoxin-like"/>
    <property type="match status" value="1"/>
</dbReference>
<dbReference type="InterPro" id="IPR036282">
    <property type="entry name" value="Glutathione-S-Trfase_C_sf"/>
</dbReference>
<accession>A0A1L8CR19</accession>